<sequence length="120" mass="13875">MLKKYCFIPYNVILRFDHSYEMESVLPSVDRELGNVEVRQNDIHVAVEITRSALPAIEYYPLSDVILDYLPYLCAINKASRAKILSSRRAVHYFDEYHGSMKIDPTGTMKIALLDYTLLN</sequence>
<keyword evidence="2" id="KW-1185">Reference proteome</keyword>
<organism evidence="3">
    <name type="scientific">Thelazia callipaeda</name>
    <name type="common">Oriental eyeworm</name>
    <name type="synonym">Parasitic nematode</name>
    <dbReference type="NCBI Taxonomy" id="103827"/>
    <lineage>
        <taxon>Eukaryota</taxon>
        <taxon>Metazoa</taxon>
        <taxon>Ecdysozoa</taxon>
        <taxon>Nematoda</taxon>
        <taxon>Chromadorea</taxon>
        <taxon>Rhabditida</taxon>
        <taxon>Spirurina</taxon>
        <taxon>Spiruromorpha</taxon>
        <taxon>Thelazioidea</taxon>
        <taxon>Thelaziidae</taxon>
        <taxon>Thelazia</taxon>
    </lineage>
</organism>
<evidence type="ECO:0000313" key="2">
    <source>
        <dbReference type="Proteomes" id="UP000276776"/>
    </source>
</evidence>
<evidence type="ECO:0000313" key="1">
    <source>
        <dbReference type="EMBL" id="VDM99773.1"/>
    </source>
</evidence>
<dbReference type="WBParaSite" id="TCLT_0000335701-mRNA-1">
    <property type="protein sequence ID" value="TCLT_0000335701-mRNA-1"/>
    <property type="gene ID" value="TCLT_0000335701"/>
</dbReference>
<reference evidence="3" key="1">
    <citation type="submission" date="2017-02" db="UniProtKB">
        <authorList>
            <consortium name="WormBaseParasite"/>
        </authorList>
    </citation>
    <scope>IDENTIFICATION</scope>
</reference>
<dbReference type="Proteomes" id="UP000276776">
    <property type="component" value="Unassembled WGS sequence"/>
</dbReference>
<proteinExistence type="predicted"/>
<dbReference type="OrthoDB" id="5838454at2759"/>
<reference evidence="1 2" key="2">
    <citation type="submission" date="2018-11" db="EMBL/GenBank/DDBJ databases">
        <authorList>
            <consortium name="Pathogen Informatics"/>
        </authorList>
    </citation>
    <scope>NUCLEOTIDE SEQUENCE [LARGE SCALE GENOMIC DNA]</scope>
</reference>
<dbReference type="STRING" id="103827.A0A0N5CT00"/>
<protein>
    <submittedName>
        <fullName evidence="3">DUF3786 domain-containing protein</fullName>
    </submittedName>
</protein>
<dbReference type="AlphaFoldDB" id="A0A0N5CT00"/>
<gene>
    <name evidence="1" type="ORF">TCLT_LOCUS3351</name>
</gene>
<name>A0A0N5CT00_THECL</name>
<evidence type="ECO:0000313" key="3">
    <source>
        <dbReference type="WBParaSite" id="TCLT_0000335701-mRNA-1"/>
    </source>
</evidence>
<dbReference type="EMBL" id="UYYF01001331">
    <property type="protein sequence ID" value="VDM99773.1"/>
    <property type="molecule type" value="Genomic_DNA"/>
</dbReference>
<accession>A0A0N5CT00</accession>